<comment type="caution">
    <text evidence="12">The sequence shown here is derived from an EMBL/GenBank/DDBJ whole genome shotgun (WGS) entry which is preliminary data.</text>
</comment>
<keyword evidence="10 11" id="KW-0472">Membrane</keyword>
<dbReference type="EMBL" id="JBJXBP010000006">
    <property type="protein sequence ID" value="KAL3824002.1"/>
    <property type="molecule type" value="Genomic_DNA"/>
</dbReference>
<dbReference type="PRINTS" id="PR00463">
    <property type="entry name" value="EP450I"/>
</dbReference>
<dbReference type="SUPFAM" id="SSF48264">
    <property type="entry name" value="Cytochrome P450"/>
    <property type="match status" value="2"/>
</dbReference>
<dbReference type="FunFam" id="1.10.630.10:FF:000029">
    <property type="entry name" value="Cytochrome P450 734A1"/>
    <property type="match status" value="1"/>
</dbReference>
<dbReference type="InterPro" id="IPR001128">
    <property type="entry name" value="Cyt_P450"/>
</dbReference>
<dbReference type="AlphaFoldDB" id="A0ABD3SI68"/>
<dbReference type="GO" id="GO:0009753">
    <property type="term" value="P:response to jasmonic acid"/>
    <property type="evidence" value="ECO:0007669"/>
    <property type="project" value="UniProtKB-ARBA"/>
</dbReference>
<keyword evidence="3" id="KW-0349">Heme</keyword>
<feature type="transmembrane region" description="Helical" evidence="11">
    <location>
        <begin position="6"/>
        <end position="27"/>
    </location>
</feature>
<dbReference type="GO" id="GO:0004497">
    <property type="term" value="F:monooxygenase activity"/>
    <property type="evidence" value="ECO:0007669"/>
    <property type="project" value="UniProtKB-KW"/>
</dbReference>
<dbReference type="Pfam" id="PF00067">
    <property type="entry name" value="p450"/>
    <property type="match status" value="2"/>
</dbReference>
<accession>A0ABD3SI68</accession>
<dbReference type="PANTHER" id="PTHR24282:SF270">
    <property type="entry name" value="CYTOCHROME P450 CYP749A22-LIKE"/>
    <property type="match status" value="1"/>
</dbReference>
<evidence type="ECO:0000256" key="1">
    <source>
        <dbReference type="ARBA" id="ARBA00004167"/>
    </source>
</evidence>
<proteinExistence type="inferred from homology"/>
<comment type="subcellular location">
    <subcellularLocation>
        <location evidence="1">Membrane</location>
        <topology evidence="1">Single-pass membrane protein</topology>
    </subcellularLocation>
</comment>
<evidence type="ECO:0000256" key="3">
    <source>
        <dbReference type="ARBA" id="ARBA00022617"/>
    </source>
</evidence>
<dbReference type="InterPro" id="IPR036396">
    <property type="entry name" value="Cyt_P450_sf"/>
</dbReference>
<evidence type="ECO:0000256" key="6">
    <source>
        <dbReference type="ARBA" id="ARBA00022989"/>
    </source>
</evidence>
<reference evidence="12 13" key="1">
    <citation type="submission" date="2024-12" db="EMBL/GenBank/DDBJ databases">
        <title>The unique morphological basis and parallel evolutionary history of personate flowers in Penstemon.</title>
        <authorList>
            <person name="Depatie T.H."/>
            <person name="Wessinger C.A."/>
        </authorList>
    </citation>
    <scope>NUCLEOTIDE SEQUENCE [LARGE SCALE GENOMIC DNA]</scope>
    <source>
        <strain evidence="12">WTNN_2</strain>
        <tissue evidence="12">Leaf</tissue>
    </source>
</reference>
<keyword evidence="4 11" id="KW-0812">Transmembrane</keyword>
<gene>
    <name evidence="12" type="ORF">ACJIZ3_020031</name>
</gene>
<dbReference type="GO" id="GO:0016020">
    <property type="term" value="C:membrane"/>
    <property type="evidence" value="ECO:0007669"/>
    <property type="project" value="UniProtKB-SubCell"/>
</dbReference>
<protein>
    <recommendedName>
        <fullName evidence="14">Cytochrome P450</fullName>
    </recommendedName>
</protein>
<sequence>MVLVTLFIFFLIFFIISVSVLILYKLWWIPLNFQHKMESQGIKEIIKFNKEIRNTSMDLSHDIFPRIQPHLHAWMRLYGNNFLTWIGTQPHIFVTEPELIKEILTNKEGTYPKNKIKKKYLKKLLGDGVVVAEGEKWVKLRKLANHAFHGDSLKDMVPAMIDSVEAMLERWRNCEENEIDVCKDFRLLTSDVISRTAFGSSYLEGRKIFEMLTDLCVIISRNAHKIRFYGIESDDDIEAEKIEKLLHESIMGIVKKRENEVKTGRANDFGNDFLGSLLKVHHDSDLKNQISAVEIIDECKTFYFAGQETTYSLLSWAILLLAIHTDWQEKARTEVLELFGQEKPNSEGISSPVNNILRRTNNKVRLGKFEFPKNVTLAIPPLALHRNTDIWGQDAHLFKPDRFSEGLAKATDGNSIAFLPFGFGNRMCVGLNFASNEAKITLSMILQRHKFKLSPNYIHSPYIVLTTQPQHGVRILLQSAQIIIFIYKVIWTPFHVKNMMLSQGIRGPSYKFIHGSTEESMILKQQARNDGPMELSHDIFPRVQPSFYTWMTLYGKNFLTWIGPQPHMVITEPELVKEMLSNKEGVYLKLKLKGPAKKLLGDGLVMTEGDKWSKLRKIANHAFYAQSLKEMIPSMIASVETMLENWKHEYEGKEIEVYNQFTLLTSEVISRTAFGSSYLQGKNIFDMLTKLGIILFKNSDKVRPWGIDKIVKSRDDIESDVIEKSLRDSVLEIVRKREEIYLMGKSKNFGSDFLGSLLKVHHDEDKKNRISIDDVIDECKVFFLAGHETTSSLLAWTFLLLAIHTDWQDKARNEVLQLFGKDNPTAEGLPKLKIVNMIINETLRLYSPAASIVRRVKNRVRLGKYEIPANMELHIPPLSLHRNQEIWGPDSHLFNPERFAEGVANATKNNPVAFLPFGFGPRTCVGLNFANNEVKIAVSMILQRYKFVLSSNYVHSPLSLITIRPQFGLQIMLQPLE</sequence>
<evidence type="ECO:0000256" key="10">
    <source>
        <dbReference type="ARBA" id="ARBA00023136"/>
    </source>
</evidence>
<evidence type="ECO:0000256" key="5">
    <source>
        <dbReference type="ARBA" id="ARBA00022723"/>
    </source>
</evidence>
<evidence type="ECO:0000313" key="13">
    <source>
        <dbReference type="Proteomes" id="UP001634393"/>
    </source>
</evidence>
<dbReference type="InterPro" id="IPR017972">
    <property type="entry name" value="Cyt_P450_CS"/>
</dbReference>
<keyword evidence="8" id="KW-0408">Iron</keyword>
<comment type="similarity">
    <text evidence="2">Belongs to the cytochrome P450 family.</text>
</comment>
<evidence type="ECO:0000256" key="4">
    <source>
        <dbReference type="ARBA" id="ARBA00022692"/>
    </source>
</evidence>
<evidence type="ECO:0000256" key="9">
    <source>
        <dbReference type="ARBA" id="ARBA00023033"/>
    </source>
</evidence>
<dbReference type="GO" id="GO:0009820">
    <property type="term" value="P:alkaloid metabolic process"/>
    <property type="evidence" value="ECO:0007669"/>
    <property type="project" value="UniProtKB-ARBA"/>
</dbReference>
<dbReference type="InterPro" id="IPR002401">
    <property type="entry name" value="Cyt_P450_E_grp-I"/>
</dbReference>
<keyword evidence="9" id="KW-0503">Monooxygenase</keyword>
<keyword evidence="5" id="KW-0479">Metal-binding</keyword>
<evidence type="ECO:0008006" key="14">
    <source>
        <dbReference type="Google" id="ProtNLM"/>
    </source>
</evidence>
<evidence type="ECO:0000313" key="12">
    <source>
        <dbReference type="EMBL" id="KAL3824002.1"/>
    </source>
</evidence>
<evidence type="ECO:0000256" key="2">
    <source>
        <dbReference type="ARBA" id="ARBA00010617"/>
    </source>
</evidence>
<keyword evidence="6 11" id="KW-1133">Transmembrane helix</keyword>
<dbReference type="Gene3D" id="1.10.630.10">
    <property type="entry name" value="Cytochrome P450"/>
    <property type="match status" value="2"/>
</dbReference>
<dbReference type="Proteomes" id="UP001634393">
    <property type="component" value="Unassembled WGS sequence"/>
</dbReference>
<evidence type="ECO:0000256" key="7">
    <source>
        <dbReference type="ARBA" id="ARBA00023002"/>
    </source>
</evidence>
<dbReference type="InterPro" id="IPR050665">
    <property type="entry name" value="Cytochrome_P450_Monooxygen"/>
</dbReference>
<evidence type="ECO:0000256" key="11">
    <source>
        <dbReference type="SAM" id="Phobius"/>
    </source>
</evidence>
<organism evidence="12 13">
    <name type="scientific">Penstemon smallii</name>
    <dbReference type="NCBI Taxonomy" id="265156"/>
    <lineage>
        <taxon>Eukaryota</taxon>
        <taxon>Viridiplantae</taxon>
        <taxon>Streptophyta</taxon>
        <taxon>Embryophyta</taxon>
        <taxon>Tracheophyta</taxon>
        <taxon>Spermatophyta</taxon>
        <taxon>Magnoliopsida</taxon>
        <taxon>eudicotyledons</taxon>
        <taxon>Gunneridae</taxon>
        <taxon>Pentapetalae</taxon>
        <taxon>asterids</taxon>
        <taxon>lamiids</taxon>
        <taxon>Lamiales</taxon>
        <taxon>Plantaginaceae</taxon>
        <taxon>Cheloneae</taxon>
        <taxon>Penstemon</taxon>
    </lineage>
</organism>
<dbReference type="PRINTS" id="PR00385">
    <property type="entry name" value="P450"/>
</dbReference>
<dbReference type="PANTHER" id="PTHR24282">
    <property type="entry name" value="CYTOCHROME P450 FAMILY MEMBER"/>
    <property type="match status" value="1"/>
</dbReference>
<evidence type="ECO:0000256" key="8">
    <source>
        <dbReference type="ARBA" id="ARBA00023004"/>
    </source>
</evidence>
<keyword evidence="7" id="KW-0560">Oxidoreductase</keyword>
<name>A0ABD3SI68_9LAMI</name>
<dbReference type="PROSITE" id="PS00086">
    <property type="entry name" value="CYTOCHROME_P450"/>
    <property type="match status" value="2"/>
</dbReference>
<keyword evidence="13" id="KW-1185">Reference proteome</keyword>
<dbReference type="GO" id="GO:0046872">
    <property type="term" value="F:metal ion binding"/>
    <property type="evidence" value="ECO:0007669"/>
    <property type="project" value="UniProtKB-KW"/>
</dbReference>